<organism evidence="3 4">
    <name type="scientific">Corynebacterium hansenii</name>
    <dbReference type="NCBI Taxonomy" id="394964"/>
    <lineage>
        <taxon>Bacteria</taxon>
        <taxon>Bacillati</taxon>
        <taxon>Actinomycetota</taxon>
        <taxon>Actinomycetes</taxon>
        <taxon>Mycobacteriales</taxon>
        <taxon>Corynebacteriaceae</taxon>
        <taxon>Corynebacterium</taxon>
    </lineage>
</organism>
<feature type="transmembrane region" description="Helical" evidence="2">
    <location>
        <begin position="36"/>
        <end position="57"/>
    </location>
</feature>
<dbReference type="InterPro" id="IPR021517">
    <property type="entry name" value="DUF3180"/>
</dbReference>
<keyword evidence="2" id="KW-0812">Transmembrane</keyword>
<feature type="transmembrane region" description="Helical" evidence="2">
    <location>
        <begin position="6"/>
        <end position="24"/>
    </location>
</feature>
<evidence type="ECO:0000313" key="4">
    <source>
        <dbReference type="Proteomes" id="UP001595751"/>
    </source>
</evidence>
<accession>A0ABV7ZQL2</accession>
<evidence type="ECO:0000313" key="3">
    <source>
        <dbReference type="EMBL" id="MFC3850466.1"/>
    </source>
</evidence>
<dbReference type="Proteomes" id="UP001595751">
    <property type="component" value="Unassembled WGS sequence"/>
</dbReference>
<protein>
    <submittedName>
        <fullName evidence="3">DUF3180 domain-containing protein</fullName>
    </submittedName>
</protein>
<feature type="transmembrane region" description="Helical" evidence="2">
    <location>
        <begin position="77"/>
        <end position="107"/>
    </location>
</feature>
<feature type="transmembrane region" description="Helical" evidence="2">
    <location>
        <begin position="119"/>
        <end position="139"/>
    </location>
</feature>
<proteinExistence type="predicted"/>
<keyword evidence="2" id="KW-1133">Transmembrane helix</keyword>
<dbReference type="RefSeq" id="WP_290290179.1">
    <property type="nucleotide sequence ID" value="NZ_CP047211.1"/>
</dbReference>
<name>A0ABV7ZQL2_9CORY</name>
<feature type="region of interest" description="Disordered" evidence="1">
    <location>
        <begin position="147"/>
        <end position="168"/>
    </location>
</feature>
<evidence type="ECO:0000256" key="1">
    <source>
        <dbReference type="SAM" id="MobiDB-lite"/>
    </source>
</evidence>
<keyword evidence="4" id="KW-1185">Reference proteome</keyword>
<dbReference type="EMBL" id="JBHRZN010000003">
    <property type="protein sequence ID" value="MFC3850466.1"/>
    <property type="molecule type" value="Genomic_DNA"/>
</dbReference>
<comment type="caution">
    <text evidence="3">The sequence shown here is derived from an EMBL/GenBank/DDBJ whole genome shotgun (WGS) entry which is preliminary data.</text>
</comment>
<gene>
    <name evidence="3" type="ORF">ACFORJ_09875</name>
</gene>
<keyword evidence="2" id="KW-0472">Membrane</keyword>
<reference evidence="4" key="1">
    <citation type="journal article" date="2019" name="Int. J. Syst. Evol. Microbiol.">
        <title>The Global Catalogue of Microorganisms (GCM) 10K type strain sequencing project: providing services to taxonomists for standard genome sequencing and annotation.</title>
        <authorList>
            <consortium name="The Broad Institute Genomics Platform"/>
            <consortium name="The Broad Institute Genome Sequencing Center for Infectious Disease"/>
            <person name="Wu L."/>
            <person name="Ma J."/>
        </authorList>
    </citation>
    <scope>NUCLEOTIDE SEQUENCE [LARGE SCALE GENOMIC DNA]</scope>
    <source>
        <strain evidence="4">CCUG 53252</strain>
    </source>
</reference>
<dbReference type="Pfam" id="PF11377">
    <property type="entry name" value="DUF3180"/>
    <property type="match status" value="1"/>
</dbReference>
<sequence>MKPTSIVSLAAAALVLAFAGYLLYGRFYGSMGPRSWWDLLFPWVLTLVCAAAARWIGAALDDDRVGQDSSQIQPLTVARWLVIGTSAAWLGAVLTGLYAGALVWAIPRWSDLAAAAEDGPVLAVGAVSGVALAAAGLWLERCCQVPPDDDPPAASGGEPVPPSVGWGT</sequence>
<evidence type="ECO:0000256" key="2">
    <source>
        <dbReference type="SAM" id="Phobius"/>
    </source>
</evidence>